<dbReference type="Proteomes" id="UP000749559">
    <property type="component" value="Unassembled WGS sequence"/>
</dbReference>
<name>A0A8S4N720_OWEFU</name>
<gene>
    <name evidence="1" type="ORF">OFUS_LOCUS3440</name>
</gene>
<protein>
    <submittedName>
        <fullName evidence="1">Uncharacterized protein</fullName>
    </submittedName>
</protein>
<evidence type="ECO:0000313" key="2">
    <source>
        <dbReference type="Proteomes" id="UP000749559"/>
    </source>
</evidence>
<reference evidence="1" key="1">
    <citation type="submission" date="2022-03" db="EMBL/GenBank/DDBJ databases">
        <authorList>
            <person name="Martin C."/>
        </authorList>
    </citation>
    <scope>NUCLEOTIDE SEQUENCE</scope>
</reference>
<dbReference type="EMBL" id="CAIIXF020000001">
    <property type="protein sequence ID" value="CAH1776246.1"/>
    <property type="molecule type" value="Genomic_DNA"/>
</dbReference>
<keyword evidence="2" id="KW-1185">Reference proteome</keyword>
<dbReference type="AlphaFoldDB" id="A0A8S4N720"/>
<feature type="non-terminal residue" evidence="1">
    <location>
        <position position="1"/>
    </location>
</feature>
<evidence type="ECO:0000313" key="1">
    <source>
        <dbReference type="EMBL" id="CAH1776246.1"/>
    </source>
</evidence>
<organism evidence="1 2">
    <name type="scientific">Owenia fusiformis</name>
    <name type="common">Polychaete worm</name>
    <dbReference type="NCBI Taxonomy" id="6347"/>
    <lineage>
        <taxon>Eukaryota</taxon>
        <taxon>Metazoa</taxon>
        <taxon>Spiralia</taxon>
        <taxon>Lophotrochozoa</taxon>
        <taxon>Annelida</taxon>
        <taxon>Polychaeta</taxon>
        <taxon>Sedentaria</taxon>
        <taxon>Canalipalpata</taxon>
        <taxon>Sabellida</taxon>
        <taxon>Oweniida</taxon>
        <taxon>Oweniidae</taxon>
        <taxon>Owenia</taxon>
    </lineage>
</organism>
<sequence>HPEPVYKHPEPVHYNVHPQPHYGYKVEPCKNKPDGDYVIEGEFVHKYNYADKVCSFVKCANGFSFLTKCGLGTRNDDYGRGPLKDGKLWLCDIQDNYGRCGKPYPSH</sequence>
<proteinExistence type="predicted"/>
<comment type="caution">
    <text evidence="1">The sequence shown here is derived from an EMBL/GenBank/DDBJ whole genome shotgun (WGS) entry which is preliminary data.</text>
</comment>
<accession>A0A8S4N720</accession>